<dbReference type="GO" id="GO:0005886">
    <property type="term" value="C:plasma membrane"/>
    <property type="evidence" value="ECO:0007669"/>
    <property type="project" value="UniProtKB-SubCell"/>
</dbReference>
<comment type="similarity">
    <text evidence="2">Belongs to the FliJ family.</text>
</comment>
<evidence type="ECO:0000256" key="2">
    <source>
        <dbReference type="ARBA" id="ARBA00010004"/>
    </source>
</evidence>
<dbReference type="GO" id="GO:0071973">
    <property type="term" value="P:bacterial-type flagellum-dependent cell motility"/>
    <property type="evidence" value="ECO:0007669"/>
    <property type="project" value="InterPro"/>
</dbReference>
<protein>
    <recommendedName>
        <fullName evidence="3">Flagellar FliJ protein</fullName>
    </recommendedName>
</protein>
<evidence type="ECO:0000256" key="7">
    <source>
        <dbReference type="ARBA" id="ARBA00022795"/>
    </source>
</evidence>
<dbReference type="EMBL" id="DWXO01000077">
    <property type="protein sequence ID" value="HJB80896.1"/>
    <property type="molecule type" value="Genomic_DNA"/>
</dbReference>
<accession>A0A9D2MNE0</accession>
<evidence type="ECO:0000256" key="3">
    <source>
        <dbReference type="ARBA" id="ARBA00020392"/>
    </source>
</evidence>
<dbReference type="Proteomes" id="UP000823921">
    <property type="component" value="Unassembled WGS sequence"/>
</dbReference>
<evidence type="ECO:0000256" key="11">
    <source>
        <dbReference type="SAM" id="Coils"/>
    </source>
</evidence>
<keyword evidence="9" id="KW-0472">Membrane</keyword>
<evidence type="ECO:0000256" key="9">
    <source>
        <dbReference type="ARBA" id="ARBA00023136"/>
    </source>
</evidence>
<reference evidence="12" key="2">
    <citation type="submission" date="2021-04" db="EMBL/GenBank/DDBJ databases">
        <authorList>
            <person name="Gilroy R."/>
        </authorList>
    </citation>
    <scope>NUCLEOTIDE SEQUENCE</scope>
    <source>
        <strain evidence="12">CHK192-8294</strain>
    </source>
</reference>
<evidence type="ECO:0000256" key="6">
    <source>
        <dbReference type="ARBA" id="ARBA00022500"/>
    </source>
</evidence>
<evidence type="ECO:0000256" key="4">
    <source>
        <dbReference type="ARBA" id="ARBA00022448"/>
    </source>
</evidence>
<evidence type="ECO:0000313" key="12">
    <source>
        <dbReference type="EMBL" id="HJB80896.1"/>
    </source>
</evidence>
<dbReference type="Pfam" id="PF02050">
    <property type="entry name" value="FliJ"/>
    <property type="match status" value="1"/>
</dbReference>
<comment type="subcellular location">
    <subcellularLocation>
        <location evidence="1">Cell membrane</location>
        <topology evidence="1">Peripheral membrane protein</topology>
        <orientation evidence="1">Cytoplasmic side</orientation>
    </subcellularLocation>
</comment>
<organism evidence="12 13">
    <name type="scientific">Candidatus Flavonifractor intestinigallinarum</name>
    <dbReference type="NCBI Taxonomy" id="2838586"/>
    <lineage>
        <taxon>Bacteria</taxon>
        <taxon>Bacillati</taxon>
        <taxon>Bacillota</taxon>
        <taxon>Clostridia</taxon>
        <taxon>Eubacteriales</taxon>
        <taxon>Oscillospiraceae</taxon>
        <taxon>Flavonifractor</taxon>
    </lineage>
</organism>
<dbReference type="GO" id="GO:0044781">
    <property type="term" value="P:bacterial-type flagellum organization"/>
    <property type="evidence" value="ECO:0007669"/>
    <property type="project" value="UniProtKB-KW"/>
</dbReference>
<dbReference type="GO" id="GO:0009288">
    <property type="term" value="C:bacterial-type flagellum"/>
    <property type="evidence" value="ECO:0007669"/>
    <property type="project" value="InterPro"/>
</dbReference>
<keyword evidence="6" id="KW-0145">Chemotaxis</keyword>
<dbReference type="GO" id="GO:0006935">
    <property type="term" value="P:chemotaxis"/>
    <property type="evidence" value="ECO:0007669"/>
    <property type="project" value="UniProtKB-KW"/>
</dbReference>
<keyword evidence="12" id="KW-0282">Flagellum</keyword>
<name>A0A9D2MNE0_9FIRM</name>
<evidence type="ECO:0000256" key="8">
    <source>
        <dbReference type="ARBA" id="ARBA00022927"/>
    </source>
</evidence>
<feature type="coiled-coil region" evidence="11">
    <location>
        <begin position="19"/>
        <end position="132"/>
    </location>
</feature>
<evidence type="ECO:0000256" key="10">
    <source>
        <dbReference type="ARBA" id="ARBA00023225"/>
    </source>
</evidence>
<gene>
    <name evidence="12" type="primary">fliJ</name>
    <name evidence="12" type="ORF">H9712_07915</name>
</gene>
<dbReference type="InterPro" id="IPR053716">
    <property type="entry name" value="Flag_assembly_chemotaxis_eff"/>
</dbReference>
<keyword evidence="12" id="KW-0969">Cilium</keyword>
<keyword evidence="8" id="KW-0653">Protein transport</keyword>
<dbReference type="NCBIfam" id="TIGR02473">
    <property type="entry name" value="flagell_FliJ"/>
    <property type="match status" value="1"/>
</dbReference>
<keyword evidence="12" id="KW-0966">Cell projection</keyword>
<dbReference type="InterPro" id="IPR012823">
    <property type="entry name" value="Flagell_FliJ"/>
</dbReference>
<comment type="caution">
    <text evidence="12">The sequence shown here is derived from an EMBL/GenBank/DDBJ whole genome shotgun (WGS) entry which is preliminary data.</text>
</comment>
<keyword evidence="7" id="KW-1005">Bacterial flagellum biogenesis</keyword>
<evidence type="ECO:0000256" key="5">
    <source>
        <dbReference type="ARBA" id="ARBA00022475"/>
    </source>
</evidence>
<keyword evidence="5" id="KW-1003">Cell membrane</keyword>
<sequence length="144" mass="17231">MKKFQFGLDRVLDYRQRILEGRQNEYATATRRVQEQQARLDAVQERYQSLNNRFREEAAAGITIADAMSYENGLRVLEREIARETQTLQRLEQEAKEKRQRMLQAYMDATVLERLKEKQRDAYEKEVQKRDEQFIEELVSAARL</sequence>
<proteinExistence type="inferred from homology"/>
<dbReference type="Gene3D" id="1.10.287.1700">
    <property type="match status" value="1"/>
</dbReference>
<evidence type="ECO:0000256" key="1">
    <source>
        <dbReference type="ARBA" id="ARBA00004413"/>
    </source>
</evidence>
<evidence type="ECO:0000313" key="13">
    <source>
        <dbReference type="Proteomes" id="UP000823921"/>
    </source>
</evidence>
<dbReference type="GO" id="GO:0015031">
    <property type="term" value="P:protein transport"/>
    <property type="evidence" value="ECO:0007669"/>
    <property type="project" value="UniProtKB-KW"/>
</dbReference>
<keyword evidence="10" id="KW-1006">Bacterial flagellum protein export</keyword>
<reference evidence="12" key="1">
    <citation type="journal article" date="2021" name="PeerJ">
        <title>Extensive microbial diversity within the chicken gut microbiome revealed by metagenomics and culture.</title>
        <authorList>
            <person name="Gilroy R."/>
            <person name="Ravi A."/>
            <person name="Getino M."/>
            <person name="Pursley I."/>
            <person name="Horton D.L."/>
            <person name="Alikhan N.F."/>
            <person name="Baker D."/>
            <person name="Gharbi K."/>
            <person name="Hall N."/>
            <person name="Watson M."/>
            <person name="Adriaenssens E.M."/>
            <person name="Foster-Nyarko E."/>
            <person name="Jarju S."/>
            <person name="Secka A."/>
            <person name="Antonio M."/>
            <person name="Oren A."/>
            <person name="Chaudhuri R.R."/>
            <person name="La Ragione R."/>
            <person name="Hildebrand F."/>
            <person name="Pallen M.J."/>
        </authorList>
    </citation>
    <scope>NUCLEOTIDE SEQUENCE</scope>
    <source>
        <strain evidence="12">CHK192-8294</strain>
    </source>
</reference>
<keyword evidence="11" id="KW-0175">Coiled coil</keyword>
<keyword evidence="4" id="KW-0813">Transport</keyword>
<dbReference type="AlphaFoldDB" id="A0A9D2MNE0"/>